<accession>A0A873WGV6</accession>
<organism evidence="1 2">
    <name type="scientific">Klebsiella phage Miami</name>
    <dbReference type="NCBI Taxonomy" id="2767581"/>
    <lineage>
        <taxon>Viruses</taxon>
        <taxon>Duplodnaviria</taxon>
        <taxon>Heunggongvirae</taxon>
        <taxon>Uroviricota</taxon>
        <taxon>Caudoviricetes</taxon>
        <taxon>Chimalliviridae</taxon>
        <taxon>Miamivirus</taxon>
        <taxon>Miamivirus miami</taxon>
    </lineage>
</organism>
<dbReference type="EMBL" id="MT701590">
    <property type="protein sequence ID" value="QPB09348.1"/>
    <property type="molecule type" value="Genomic_DNA"/>
</dbReference>
<keyword evidence="2" id="KW-1185">Reference proteome</keyword>
<protein>
    <submittedName>
        <fullName evidence="1">Uncharacterized protein</fullName>
    </submittedName>
</protein>
<proteinExistence type="predicted"/>
<name>A0A873WGV6_9CAUD</name>
<evidence type="ECO:0000313" key="2">
    <source>
        <dbReference type="Proteomes" id="UP000662782"/>
    </source>
</evidence>
<evidence type="ECO:0000313" key="1">
    <source>
        <dbReference type="EMBL" id="QPB09348.1"/>
    </source>
</evidence>
<sequence length="121" mass="13998">MTEEEFDDEVEQTANLHNLTIPYAEYIVIKKLVGPELTFGLLQHLEHRNVLHTKEIKSLKLYIFDYYNNLKPGMVFAYNQEEAIAMIKEAGITGQPDKFYSSVKEIEIPVDPIYIRYAAGE</sequence>
<dbReference type="Proteomes" id="UP000662782">
    <property type="component" value="Segment"/>
</dbReference>
<reference evidence="1 2" key="1">
    <citation type="submission" date="2020-07" db="EMBL/GenBank/DDBJ databases">
        <title>Complete genome sequence of Klebsiella pneumoniae phage Miami.</title>
        <authorList>
            <person name="Mora D.A."/>
            <person name="Lessor L."/>
            <person name="Gill J."/>
            <person name="Liu M."/>
        </authorList>
    </citation>
    <scope>NUCLEOTIDE SEQUENCE [LARGE SCALE GENOMIC DNA]</scope>
</reference>
<gene>
    <name evidence="1" type="ORF">CPT_Miami_253</name>
</gene>